<dbReference type="PANTHER" id="PTHR30570">
    <property type="entry name" value="PERIPLASMIC PHOSPHATE BINDING COMPONENT OF PHOSPHATE ABC TRANSPORTER"/>
    <property type="match status" value="1"/>
</dbReference>
<dbReference type="Proteomes" id="UP001042704">
    <property type="component" value="Chromosome"/>
</dbReference>
<accession>A0A8A3S8P8</accession>
<dbReference type="Gene3D" id="3.40.190.10">
    <property type="entry name" value="Periplasmic binding protein-like II"/>
    <property type="match status" value="2"/>
</dbReference>
<keyword evidence="1" id="KW-0813">Transport</keyword>
<protein>
    <submittedName>
        <fullName evidence="4">Phosphate ABC transporter substrate-binding protein</fullName>
    </submittedName>
</protein>
<dbReference type="GO" id="GO:0042301">
    <property type="term" value="F:phosphate ion binding"/>
    <property type="evidence" value="ECO:0007669"/>
    <property type="project" value="InterPro"/>
</dbReference>
<proteinExistence type="predicted"/>
<organism evidence="4 5">
    <name type="scientific">Methanofollis aquaemaris</name>
    <dbReference type="NCBI Taxonomy" id="126734"/>
    <lineage>
        <taxon>Archaea</taxon>
        <taxon>Methanobacteriati</taxon>
        <taxon>Methanobacteriota</taxon>
        <taxon>Stenosarchaea group</taxon>
        <taxon>Methanomicrobia</taxon>
        <taxon>Methanomicrobiales</taxon>
        <taxon>Methanomicrobiaceae</taxon>
        <taxon>Methanofollis</taxon>
    </lineage>
</organism>
<sequence>MNARNTTILAGFVLALLVAAALFTGCMGNGDKPAQPPETRESISVAGSTTVLPIAQLTADLFMDTNPKTEIQVSGGGSSVGIQAVGGGTADIGMASRDLKDPEKTKFPDLVSHVVARDGIALIVHPSNTVGPLTIAEVKAIYKGETVNWNKVGGPDETIVVVGRDSASGTREFFHDAVMEKEDFVATQLEKNSNGAVQQTVAQTPGAIGYVGLGYLDRSVKTVPIEVNGTPVEPSVATVTGGEYPIARSLNMFTDGEPTGVAQEYLEFILSPDGQRIVEEEGFVPVQ</sequence>
<keyword evidence="5" id="KW-1185">Reference proteome</keyword>
<dbReference type="SUPFAM" id="SSF53850">
    <property type="entry name" value="Periplasmic binding protein-like II"/>
    <property type="match status" value="1"/>
</dbReference>
<dbReference type="KEGG" id="maqe:RJ40_12235"/>
<dbReference type="RefSeq" id="WP_265581154.1">
    <property type="nucleotide sequence ID" value="NZ_CP036172.1"/>
</dbReference>
<name>A0A8A3S8P8_9EURY</name>
<gene>
    <name evidence="4" type="ORF">RJ40_12235</name>
</gene>
<reference evidence="4" key="1">
    <citation type="journal article" date="2001" name="Int. J. Syst. Evol. Microbiol.">
        <title>Methanofollis aquaemaris sp. nov., a methanogen isolated from an aquaculture fish pond.</title>
        <authorList>
            <person name="Lai M.C."/>
            <person name="Chen S.C."/>
        </authorList>
    </citation>
    <scope>NUCLEOTIDE SEQUENCE</scope>
    <source>
        <strain evidence="4">N2F9704</strain>
    </source>
</reference>
<evidence type="ECO:0000256" key="1">
    <source>
        <dbReference type="ARBA" id="ARBA00022448"/>
    </source>
</evidence>
<feature type="domain" description="PBP" evidence="3">
    <location>
        <begin position="34"/>
        <end position="272"/>
    </location>
</feature>
<reference evidence="4" key="2">
    <citation type="submission" date="2019-02" db="EMBL/GenBank/DDBJ databases">
        <authorList>
            <person name="Chen S.-C."/>
            <person name="Chien H.-H."/>
            <person name="Lai M.-C."/>
        </authorList>
    </citation>
    <scope>NUCLEOTIDE SEQUENCE</scope>
    <source>
        <strain evidence="4">N2F9704</strain>
    </source>
</reference>
<dbReference type="PROSITE" id="PS51257">
    <property type="entry name" value="PROKAR_LIPOPROTEIN"/>
    <property type="match status" value="1"/>
</dbReference>
<dbReference type="InterPro" id="IPR050811">
    <property type="entry name" value="Phosphate_ABC_transporter"/>
</dbReference>
<evidence type="ECO:0000256" key="2">
    <source>
        <dbReference type="ARBA" id="ARBA00022729"/>
    </source>
</evidence>
<evidence type="ECO:0000313" key="4">
    <source>
        <dbReference type="EMBL" id="QSZ68209.1"/>
    </source>
</evidence>
<dbReference type="GeneID" id="76425149"/>
<dbReference type="NCBIfam" id="TIGR02136">
    <property type="entry name" value="ptsS_2"/>
    <property type="match status" value="1"/>
</dbReference>
<evidence type="ECO:0000259" key="3">
    <source>
        <dbReference type="Pfam" id="PF12849"/>
    </source>
</evidence>
<dbReference type="EMBL" id="CP036172">
    <property type="protein sequence ID" value="QSZ68209.1"/>
    <property type="molecule type" value="Genomic_DNA"/>
</dbReference>
<dbReference type="InterPro" id="IPR011862">
    <property type="entry name" value="Phos-bd"/>
</dbReference>
<dbReference type="PANTHER" id="PTHR30570:SF1">
    <property type="entry name" value="PHOSPHATE-BINDING PROTEIN PSTS"/>
    <property type="match status" value="1"/>
</dbReference>
<dbReference type="CDD" id="cd13653">
    <property type="entry name" value="PBP2_phosphate_like_1"/>
    <property type="match status" value="1"/>
</dbReference>
<keyword evidence="2" id="KW-0732">Signal</keyword>
<evidence type="ECO:0000313" key="5">
    <source>
        <dbReference type="Proteomes" id="UP001042704"/>
    </source>
</evidence>
<dbReference type="InterPro" id="IPR024370">
    <property type="entry name" value="PBP_domain"/>
</dbReference>
<dbReference type="Pfam" id="PF12849">
    <property type="entry name" value="PBP_like_2"/>
    <property type="match status" value="1"/>
</dbReference>
<dbReference type="AlphaFoldDB" id="A0A8A3S8P8"/>